<proteinExistence type="predicted"/>
<dbReference type="AlphaFoldDB" id="A0A8G1EBW6"/>
<reference evidence="1" key="1">
    <citation type="submission" date="2021-02" db="EMBL/GenBank/DDBJ databases">
        <title>Rhodobacter shimadae sp. nov., an aerobic anoxygenic phototrophic bacterium isolated from a hot spring.</title>
        <authorList>
            <person name="Muramatsu S."/>
            <person name="Haruta S."/>
            <person name="Hirose S."/>
            <person name="Hanada S."/>
        </authorList>
    </citation>
    <scope>NUCLEOTIDE SEQUENCE</scope>
    <source>
        <strain evidence="1">N10</strain>
    </source>
</reference>
<evidence type="ECO:0000313" key="1">
    <source>
        <dbReference type="EMBL" id="QYZ68561.1"/>
    </source>
</evidence>
<keyword evidence="2" id="KW-1185">Reference proteome</keyword>
<dbReference type="KEGG" id="nsm:JO391_12295"/>
<protein>
    <submittedName>
        <fullName evidence="1">Uncharacterized protein</fullName>
    </submittedName>
</protein>
<accession>A0A8G1EBW6</accession>
<dbReference type="Proteomes" id="UP000826300">
    <property type="component" value="Chromosome"/>
</dbReference>
<dbReference type="RefSeq" id="WP_220660784.1">
    <property type="nucleotide sequence ID" value="NZ_CP069370.1"/>
</dbReference>
<gene>
    <name evidence="1" type="ORF">JO391_12295</name>
</gene>
<sequence>MKSFFLNQSSAKEEMKAILAGGYKSPIVGSGKVSTTHIKAYSAEKCAVHRTYEKLNPRERALFDLVSSLVKSEPFHASGRTWAARSQAFYADKLGVCTDQVRRIAKSIPLRSMTLLLEGKRCVLLRVAEPGDLVDEDFARIMASVWMKKKGKRPDAKEYGCLVHMAREAPVGWAPDIFSTVLENWSEFCAGMKLAIFMAANSEGDHFDPDPAHFNEKFLPSPHIPTIRRFWHVAMEYHLMRMQDEGLEAWGV</sequence>
<organism evidence="1 2">
    <name type="scientific">Neotabrizicola shimadae</name>
    <dbReference type="NCBI Taxonomy" id="2807096"/>
    <lineage>
        <taxon>Bacteria</taxon>
        <taxon>Pseudomonadati</taxon>
        <taxon>Pseudomonadota</taxon>
        <taxon>Alphaproteobacteria</taxon>
        <taxon>Rhodobacterales</taxon>
        <taxon>Paracoccaceae</taxon>
        <taxon>Neotabrizicola</taxon>
    </lineage>
</organism>
<evidence type="ECO:0000313" key="2">
    <source>
        <dbReference type="Proteomes" id="UP000826300"/>
    </source>
</evidence>
<dbReference type="EMBL" id="CP069370">
    <property type="protein sequence ID" value="QYZ68561.1"/>
    <property type="molecule type" value="Genomic_DNA"/>
</dbReference>
<name>A0A8G1EBW6_9RHOB</name>